<reference evidence="2" key="1">
    <citation type="journal article" date="2014" name="Int. J. Syst. Evol. Microbiol.">
        <title>Complete genome of a new Firmicutes species belonging to the dominant human colonic microbiota ('Ruminococcus bicirculans') reveals two chromosomes and a selective capacity to utilize plant glucans.</title>
        <authorList>
            <consortium name="NISC Comparative Sequencing Program"/>
            <person name="Wegmann U."/>
            <person name="Louis P."/>
            <person name="Goesmann A."/>
            <person name="Henrissat B."/>
            <person name="Duncan S.H."/>
            <person name="Flint H.J."/>
        </authorList>
    </citation>
    <scope>NUCLEOTIDE SEQUENCE</scope>
    <source>
        <strain evidence="2">CECT 7703</strain>
    </source>
</reference>
<dbReference type="Proteomes" id="UP001180081">
    <property type="component" value="Unassembled WGS sequence"/>
</dbReference>
<dbReference type="Pfam" id="PF06821">
    <property type="entry name" value="Ser_hydrolase"/>
    <property type="match status" value="1"/>
</dbReference>
<dbReference type="InterPro" id="IPR010662">
    <property type="entry name" value="RBBP9/YdeN"/>
</dbReference>
<organism evidence="2 3">
    <name type="scientific">Chitinimonas viridis</name>
    <dbReference type="NCBI Taxonomy" id="664880"/>
    <lineage>
        <taxon>Bacteria</taxon>
        <taxon>Pseudomonadati</taxon>
        <taxon>Pseudomonadota</taxon>
        <taxon>Betaproteobacteria</taxon>
        <taxon>Neisseriales</taxon>
        <taxon>Chitinibacteraceae</taxon>
        <taxon>Chitinimonas</taxon>
    </lineage>
</organism>
<evidence type="ECO:0000313" key="2">
    <source>
        <dbReference type="EMBL" id="MDN3579130.1"/>
    </source>
</evidence>
<dbReference type="EC" id="3.-.-.-" evidence="2"/>
<comment type="caution">
    <text evidence="2">The sequence shown here is derived from an EMBL/GenBank/DDBJ whole genome shotgun (WGS) entry which is preliminary data.</text>
</comment>
<reference evidence="2" key="2">
    <citation type="submission" date="2023-06" db="EMBL/GenBank/DDBJ databases">
        <authorList>
            <person name="Lucena T."/>
            <person name="Sun Q."/>
        </authorList>
    </citation>
    <scope>NUCLEOTIDE SEQUENCE</scope>
    <source>
        <strain evidence="2">CECT 7703</strain>
    </source>
</reference>
<protein>
    <submittedName>
        <fullName evidence="2">Alpha/beta hydrolase</fullName>
        <ecNumber evidence="2">3.-.-.-</ecNumber>
    </submittedName>
</protein>
<evidence type="ECO:0000256" key="1">
    <source>
        <dbReference type="SAM" id="MobiDB-lite"/>
    </source>
</evidence>
<dbReference type="Gene3D" id="3.40.50.1820">
    <property type="entry name" value="alpha/beta hydrolase"/>
    <property type="match status" value="1"/>
</dbReference>
<keyword evidence="2" id="KW-0378">Hydrolase</keyword>
<dbReference type="RefSeq" id="WP_290334444.1">
    <property type="nucleotide sequence ID" value="NZ_JAUFPU010000019.1"/>
</dbReference>
<proteinExistence type="predicted"/>
<feature type="compositionally biased region" description="Polar residues" evidence="1">
    <location>
        <begin position="13"/>
        <end position="36"/>
    </location>
</feature>
<accession>A0ABT8BBG0</accession>
<feature type="region of interest" description="Disordered" evidence="1">
    <location>
        <begin position="1"/>
        <end position="37"/>
    </location>
</feature>
<gene>
    <name evidence="2" type="ORF">QWZ03_20375</name>
</gene>
<dbReference type="GO" id="GO:0016787">
    <property type="term" value="F:hydrolase activity"/>
    <property type="evidence" value="ECO:0007669"/>
    <property type="project" value="UniProtKB-KW"/>
</dbReference>
<dbReference type="InterPro" id="IPR029058">
    <property type="entry name" value="AB_hydrolase_fold"/>
</dbReference>
<dbReference type="SUPFAM" id="SSF53474">
    <property type="entry name" value="alpha/beta-Hydrolases"/>
    <property type="match status" value="1"/>
</dbReference>
<dbReference type="EMBL" id="JAUFPU010000019">
    <property type="protein sequence ID" value="MDN3579130.1"/>
    <property type="molecule type" value="Genomic_DNA"/>
</dbReference>
<sequence length="187" mass="20557">MPTTPPIVLHPGWQNSGPEHWQSHWQASQPGSSRVPQTDWDHPDLDDWIQTLDKHLAQQAQPALLACHSLGCLTLLHWLAHYPQHHHRIAGALLVAPADVERDNAPAEIQGFAPIPRQRLPFPSIVVASDNDPYCQLARSQQLAQHWGSGFYLLTGAGHINAQSGLAHWPKGLALLQGLANQQSVLG</sequence>
<keyword evidence="3" id="KW-1185">Reference proteome</keyword>
<name>A0ABT8BBG0_9NEIS</name>
<evidence type="ECO:0000313" key="3">
    <source>
        <dbReference type="Proteomes" id="UP001180081"/>
    </source>
</evidence>